<name>A0A832TH79_9EURY</name>
<dbReference type="InterPro" id="IPR004365">
    <property type="entry name" value="NA-bd_OB_tRNA"/>
</dbReference>
<evidence type="ECO:0000259" key="12">
    <source>
        <dbReference type="PROSITE" id="PS50862"/>
    </source>
</evidence>
<sequence length="431" mass="49791">MLKDAYTADVTPERDGEEVRLAGWVHEVRDLGGIKFVLLRDRTGIVQLTLPKQKVPKETFEKVPKLTKESVIRVEGTVQANEKAPGGVEVIPQRIEVLSESDTHLPLDPTGKVDADLDTRLDARVLDLRREEPQAIFKIRNVVTTAIREFLEERGFIEVHTPKIIASATEGGTELFPVVYFERDAYLAQSPQLYKQMLMAAGFERVYEIGPIFRAEEHNTRRHLNEAISVDIEMSFIESEEDVMRVLEELLAHVFRKVREECEKELEALDRELPELETPFERITYEETLDLLSEHGIEVEWGEDLPTEAERKLGEIFEEPFFITEWPRETRPFYTMAKDDEVTTAFDLMYQGLELASGAQREHRYDVLVRQIEEQGLSPEDFRHYLEAFKYGMPPHGGWGLGLERTLMTITGAENIREVTLFPRDRKRLHP</sequence>
<dbReference type="GO" id="GO:0004815">
    <property type="term" value="F:aspartate-tRNA ligase activity"/>
    <property type="evidence" value="ECO:0007669"/>
    <property type="project" value="UniProtKB-UniRule"/>
</dbReference>
<feature type="binding site" evidence="11">
    <location>
        <position position="357"/>
    </location>
    <ligand>
        <name>L-aspartate</name>
        <dbReference type="ChEBI" id="CHEBI:29991"/>
    </ligand>
</feature>
<dbReference type="SUPFAM" id="SSF50249">
    <property type="entry name" value="Nucleic acid-binding proteins"/>
    <property type="match status" value="1"/>
</dbReference>
<dbReference type="Gene3D" id="2.40.50.140">
    <property type="entry name" value="Nucleic acid-binding proteins"/>
    <property type="match status" value="1"/>
</dbReference>
<dbReference type="HAMAP" id="MF_02075">
    <property type="entry name" value="Asp_tRNA_synth_type2"/>
    <property type="match status" value="1"/>
</dbReference>
<keyword evidence="10 11" id="KW-0030">Aminoacyl-tRNA synthetase</keyword>
<dbReference type="NCBIfam" id="TIGR00458">
    <property type="entry name" value="aspS_nondisc"/>
    <property type="match status" value="1"/>
</dbReference>
<dbReference type="GO" id="GO:0005524">
    <property type="term" value="F:ATP binding"/>
    <property type="evidence" value="ECO:0007669"/>
    <property type="project" value="UniProtKB-UniRule"/>
</dbReference>
<evidence type="ECO:0000256" key="4">
    <source>
        <dbReference type="ARBA" id="ARBA00022598"/>
    </source>
</evidence>
<keyword evidence="6 11" id="KW-0547">Nucleotide-binding</keyword>
<dbReference type="NCBIfam" id="NF003483">
    <property type="entry name" value="PRK05159.1"/>
    <property type="match status" value="1"/>
</dbReference>
<feature type="binding site" evidence="11">
    <location>
        <position position="214"/>
    </location>
    <ligand>
        <name>L-aspartate</name>
        <dbReference type="ChEBI" id="CHEBI:29991"/>
    </ligand>
</feature>
<evidence type="ECO:0000313" key="14">
    <source>
        <dbReference type="Proteomes" id="UP000619545"/>
    </source>
</evidence>
<feature type="binding site" evidence="11">
    <location>
        <begin position="214"/>
        <end position="216"/>
    </location>
    <ligand>
        <name>ATP</name>
        <dbReference type="ChEBI" id="CHEBI:30616"/>
    </ligand>
</feature>
<keyword evidence="8 11" id="KW-0460">Magnesium</keyword>
<dbReference type="FunFam" id="3.30.930.10:FF:000038">
    <property type="entry name" value="Aspartate--tRNA ligase"/>
    <property type="match status" value="1"/>
</dbReference>
<comment type="catalytic activity">
    <reaction evidence="11">
        <text>tRNA(Asx) + L-aspartate + ATP = L-aspartyl-tRNA(Asx) + AMP + diphosphate</text>
        <dbReference type="Rhea" id="RHEA:18349"/>
        <dbReference type="Rhea" id="RHEA-COMP:9710"/>
        <dbReference type="Rhea" id="RHEA-COMP:9711"/>
        <dbReference type="ChEBI" id="CHEBI:29991"/>
        <dbReference type="ChEBI" id="CHEBI:30616"/>
        <dbReference type="ChEBI" id="CHEBI:33019"/>
        <dbReference type="ChEBI" id="CHEBI:78442"/>
        <dbReference type="ChEBI" id="CHEBI:78516"/>
        <dbReference type="ChEBI" id="CHEBI:456215"/>
        <dbReference type="EC" id="6.1.1.23"/>
    </reaction>
</comment>
<evidence type="ECO:0000256" key="3">
    <source>
        <dbReference type="ARBA" id="ARBA00022490"/>
    </source>
</evidence>
<evidence type="ECO:0000256" key="8">
    <source>
        <dbReference type="ARBA" id="ARBA00022842"/>
    </source>
</evidence>
<dbReference type="PROSITE" id="PS50862">
    <property type="entry name" value="AA_TRNA_LIGASE_II"/>
    <property type="match status" value="1"/>
</dbReference>
<dbReference type="Pfam" id="PF01336">
    <property type="entry name" value="tRNA_anti-codon"/>
    <property type="match status" value="1"/>
</dbReference>
<feature type="binding site" evidence="11">
    <location>
        <position position="354"/>
    </location>
    <ligand>
        <name>Mg(2+)</name>
        <dbReference type="ChEBI" id="CHEBI:18420"/>
        <label>2</label>
    </ligand>
</feature>
<feature type="region of interest" description="Aspartate" evidence="11">
    <location>
        <begin position="192"/>
        <end position="195"/>
    </location>
</feature>
<dbReference type="EC" id="6.1.1.23" evidence="11"/>
<protein>
    <recommendedName>
        <fullName evidence="11">Aspartate--tRNA(Asp/Asn) ligase</fullName>
        <ecNumber evidence="11">6.1.1.23</ecNumber>
    </recommendedName>
    <alternativeName>
        <fullName evidence="11">Aspartyl-tRNA synthetase</fullName>
        <shortName evidence="11">AspRS</shortName>
    </alternativeName>
    <alternativeName>
        <fullName evidence="11">Non-discriminating aspartyl-tRNA synthetase</fullName>
        <shortName evidence="11">ND-AspRS</shortName>
    </alternativeName>
</protein>
<comment type="subcellular location">
    <subcellularLocation>
        <location evidence="1 11">Cytoplasm</location>
    </subcellularLocation>
</comment>
<dbReference type="AlphaFoldDB" id="A0A832TH79"/>
<dbReference type="GO" id="GO:0050560">
    <property type="term" value="F:aspartate-tRNA(Asn) ligase activity"/>
    <property type="evidence" value="ECO:0007669"/>
    <property type="project" value="UniProtKB-EC"/>
</dbReference>
<dbReference type="InterPro" id="IPR002312">
    <property type="entry name" value="Asp/Asn-tRNA-synth_IIb"/>
</dbReference>
<dbReference type="SUPFAM" id="SSF55681">
    <property type="entry name" value="Class II aaRS and biotin synthetases"/>
    <property type="match status" value="1"/>
</dbReference>
<keyword evidence="4 11" id="KW-0436">Ligase</keyword>
<comment type="subunit">
    <text evidence="11">Homodimer.</text>
</comment>
<evidence type="ECO:0000256" key="6">
    <source>
        <dbReference type="ARBA" id="ARBA00022741"/>
    </source>
</evidence>
<keyword evidence="3 11" id="KW-0963">Cytoplasm</keyword>
<dbReference type="OMA" id="WVHEIRD"/>
<evidence type="ECO:0000256" key="10">
    <source>
        <dbReference type="ARBA" id="ARBA00023146"/>
    </source>
</evidence>
<reference evidence="13" key="1">
    <citation type="journal article" date="2020" name="bioRxiv">
        <title>A rank-normalized archaeal taxonomy based on genome phylogeny resolves widespread incomplete and uneven classifications.</title>
        <authorList>
            <person name="Rinke C."/>
            <person name="Chuvochina M."/>
            <person name="Mussig A.J."/>
            <person name="Chaumeil P.-A."/>
            <person name="Waite D.W."/>
            <person name="Whitman W.B."/>
            <person name="Parks D.H."/>
            <person name="Hugenholtz P."/>
        </authorList>
    </citation>
    <scope>NUCLEOTIDE SEQUENCE</scope>
    <source>
        <strain evidence="13">UBA8853</strain>
    </source>
</reference>
<dbReference type="EMBL" id="DUJS01000002">
    <property type="protein sequence ID" value="HII70063.1"/>
    <property type="molecule type" value="Genomic_DNA"/>
</dbReference>
<dbReference type="GeneID" id="1476811"/>
<dbReference type="GO" id="GO:0005829">
    <property type="term" value="C:cytosol"/>
    <property type="evidence" value="ECO:0007669"/>
    <property type="project" value="TreeGrafter"/>
</dbReference>
<feature type="binding site" evidence="11">
    <location>
        <begin position="402"/>
        <end position="405"/>
    </location>
    <ligand>
        <name>ATP</name>
        <dbReference type="ChEBI" id="CHEBI:30616"/>
    </ligand>
</feature>
<comment type="caution">
    <text evidence="11">Lacks conserved residue(s) required for the propagation of feature annotation.</text>
</comment>
<keyword evidence="7 11" id="KW-0067">ATP-binding</keyword>
<dbReference type="PANTHER" id="PTHR43450:SF1">
    <property type="entry name" value="ASPARTATE--TRNA LIGASE, CYTOPLASMIC"/>
    <property type="match status" value="1"/>
</dbReference>
<dbReference type="PRINTS" id="PR01042">
    <property type="entry name" value="TRNASYNTHASP"/>
</dbReference>
<feature type="domain" description="Aminoacyl-transfer RNA synthetases class-II family profile" evidence="12">
    <location>
        <begin position="137"/>
        <end position="431"/>
    </location>
</feature>
<dbReference type="Proteomes" id="UP000619545">
    <property type="component" value="Unassembled WGS sequence"/>
</dbReference>
<dbReference type="FunFam" id="2.40.50.140:FF:000324">
    <property type="entry name" value="Aspartate--tRNA(Asp/Asn) ligase"/>
    <property type="match status" value="1"/>
</dbReference>
<dbReference type="GO" id="GO:0000287">
    <property type="term" value="F:magnesium ion binding"/>
    <property type="evidence" value="ECO:0007669"/>
    <property type="project" value="UniProtKB-UniRule"/>
</dbReference>
<evidence type="ECO:0000256" key="5">
    <source>
        <dbReference type="ARBA" id="ARBA00022723"/>
    </source>
</evidence>
<proteinExistence type="inferred from homology"/>
<dbReference type="InterPro" id="IPR006195">
    <property type="entry name" value="aa-tRNA-synth_II"/>
</dbReference>
<evidence type="ECO:0000313" key="13">
    <source>
        <dbReference type="EMBL" id="HII70063.1"/>
    </source>
</evidence>
<dbReference type="PANTHER" id="PTHR43450">
    <property type="entry name" value="ASPARTYL-TRNA SYNTHETASE"/>
    <property type="match status" value="1"/>
</dbReference>
<feature type="binding site" evidence="11">
    <location>
        <position position="357"/>
    </location>
    <ligand>
        <name>Mg(2+)</name>
        <dbReference type="ChEBI" id="CHEBI:18420"/>
        <label>2</label>
    </ligand>
</feature>
<gene>
    <name evidence="11 13" type="primary">aspS</name>
    <name evidence="13" type="ORF">HA336_02365</name>
</gene>
<dbReference type="InterPro" id="IPR045864">
    <property type="entry name" value="aa-tRNA-synth_II/BPL/LPL"/>
</dbReference>
<evidence type="ECO:0000256" key="11">
    <source>
        <dbReference type="HAMAP-Rule" id="MF_02075"/>
    </source>
</evidence>
<evidence type="ECO:0000256" key="2">
    <source>
        <dbReference type="ARBA" id="ARBA00005312"/>
    </source>
</evidence>
<feature type="site" description="Important for tRNA non-discrimination" evidence="11">
    <location>
        <position position="85"/>
    </location>
</feature>
<comment type="function">
    <text evidence="11">Aspartyl-tRNA synthetase with relaxed tRNA specificity since it is able to aspartylate not only its cognate tRNA(Asp) but also tRNA(Asn). Reaction proceeds in two steps: L-aspartate is first activated by ATP to form Asp-AMP and then transferred to the acceptor end of tRNA(Asp/Asn).</text>
</comment>
<evidence type="ECO:0000256" key="1">
    <source>
        <dbReference type="ARBA" id="ARBA00004496"/>
    </source>
</evidence>
<evidence type="ECO:0000256" key="9">
    <source>
        <dbReference type="ARBA" id="ARBA00022917"/>
    </source>
</evidence>
<comment type="cofactor">
    <cofactor evidence="11">
        <name>Mg(2+)</name>
        <dbReference type="ChEBI" id="CHEBI:18420"/>
    </cofactor>
    <text evidence="11">Binds 3 Mg(2+) cations per subunit. The strongest magnesium site (Mg1) is bound to the beta- and gamma-phosphates of ATP and four water molecules complete its coordination sphere.</text>
</comment>
<organism evidence="13 14">
    <name type="scientific">Methanopyrus kandleri</name>
    <dbReference type="NCBI Taxonomy" id="2320"/>
    <lineage>
        <taxon>Archaea</taxon>
        <taxon>Methanobacteriati</taxon>
        <taxon>Methanobacteriota</taxon>
        <taxon>Methanomada group</taxon>
        <taxon>Methanopyri</taxon>
        <taxon>Methanopyrales</taxon>
        <taxon>Methanopyraceae</taxon>
        <taxon>Methanopyrus</taxon>
    </lineage>
</organism>
<feature type="binding site" evidence="11">
    <location>
        <position position="354"/>
    </location>
    <ligand>
        <name>ATP</name>
        <dbReference type="ChEBI" id="CHEBI:30616"/>
    </ligand>
</feature>
<feature type="binding site" evidence="11">
    <location>
        <position position="170"/>
    </location>
    <ligand>
        <name>L-aspartate</name>
        <dbReference type="ChEBI" id="CHEBI:29991"/>
    </ligand>
</feature>
<dbReference type="SMR" id="A0A832TH79"/>
<dbReference type="InterPro" id="IPR004523">
    <property type="entry name" value="Asp-tRNA_synthase_2"/>
</dbReference>
<evidence type="ECO:0000256" key="7">
    <source>
        <dbReference type="ARBA" id="ARBA00022840"/>
    </source>
</evidence>
<dbReference type="InterPro" id="IPR012340">
    <property type="entry name" value="NA-bd_OB-fold"/>
</dbReference>
<dbReference type="Pfam" id="PF00152">
    <property type="entry name" value="tRNA-synt_2"/>
    <property type="match status" value="1"/>
</dbReference>
<feature type="binding site" evidence="11">
    <location>
        <position position="361"/>
    </location>
    <ligand>
        <name>L-aspartate</name>
        <dbReference type="ChEBI" id="CHEBI:29991"/>
    </ligand>
</feature>
<dbReference type="CDD" id="cd00776">
    <property type="entry name" value="AsxRS_core"/>
    <property type="match status" value="1"/>
</dbReference>
<comment type="similarity">
    <text evidence="2 11">Belongs to the class-II aminoacyl-tRNA synthetase family. Type 2 subfamily.</text>
</comment>
<dbReference type="RefSeq" id="WP_011019079.1">
    <property type="nucleotide sequence ID" value="NZ_DUJS01000002.1"/>
</dbReference>
<dbReference type="CDD" id="cd04316">
    <property type="entry name" value="ND_PkAspRS_like_N"/>
    <property type="match status" value="1"/>
</dbReference>
<comment type="caution">
    <text evidence="13">The sequence shown here is derived from an EMBL/GenBank/DDBJ whole genome shotgun (WGS) entry which is preliminary data.</text>
</comment>
<feature type="binding site" evidence="11">
    <location>
        <begin position="222"/>
        <end position="224"/>
    </location>
    <ligand>
        <name>ATP</name>
        <dbReference type="ChEBI" id="CHEBI:30616"/>
    </ligand>
</feature>
<dbReference type="GO" id="GO:0006422">
    <property type="term" value="P:aspartyl-tRNA aminoacylation"/>
    <property type="evidence" value="ECO:0007669"/>
    <property type="project" value="UniProtKB-UniRule"/>
</dbReference>
<keyword evidence="9 11" id="KW-0648">Protein biosynthesis</keyword>
<keyword evidence="5 11" id="KW-0479">Metal-binding</keyword>
<dbReference type="Gene3D" id="3.30.930.10">
    <property type="entry name" value="Bira Bifunctional Protein, Domain 2"/>
    <property type="match status" value="1"/>
</dbReference>
<dbReference type="GO" id="GO:0017101">
    <property type="term" value="C:aminoacyl-tRNA synthetase multienzyme complex"/>
    <property type="evidence" value="ECO:0007669"/>
    <property type="project" value="TreeGrafter"/>
</dbReference>
<accession>A0A832TH79</accession>
<dbReference type="InterPro" id="IPR004364">
    <property type="entry name" value="Aa-tRNA-synt_II"/>
</dbReference>
<dbReference type="GO" id="GO:0003723">
    <property type="term" value="F:RNA binding"/>
    <property type="evidence" value="ECO:0007669"/>
    <property type="project" value="TreeGrafter"/>
</dbReference>
<feature type="binding site" evidence="11">
    <location>
        <position position="354"/>
    </location>
    <ligand>
        <name>Mg(2+)</name>
        <dbReference type="ChEBI" id="CHEBI:18420"/>
        <label>3</label>
    </ligand>
</feature>